<dbReference type="PANTHER" id="PTHR43156:SF2">
    <property type="entry name" value="STAGE II SPORULATION PROTEIN E"/>
    <property type="match status" value="1"/>
</dbReference>
<dbReference type="SUPFAM" id="SSF81606">
    <property type="entry name" value="PP2C-like"/>
    <property type="match status" value="1"/>
</dbReference>
<feature type="transmembrane region" description="Helical" evidence="10">
    <location>
        <begin position="291"/>
        <end position="314"/>
    </location>
</feature>
<evidence type="ECO:0000256" key="2">
    <source>
        <dbReference type="ARBA" id="ARBA00022475"/>
    </source>
</evidence>
<proteinExistence type="predicted"/>
<dbReference type="CDD" id="cd06225">
    <property type="entry name" value="HAMP"/>
    <property type="match status" value="1"/>
</dbReference>
<dbReference type="GO" id="GO:0016791">
    <property type="term" value="F:phosphatase activity"/>
    <property type="evidence" value="ECO:0007669"/>
    <property type="project" value="TreeGrafter"/>
</dbReference>
<dbReference type="Pfam" id="PF02743">
    <property type="entry name" value="dCache_1"/>
    <property type="match status" value="1"/>
</dbReference>
<accession>A0A370XBH8</accession>
<dbReference type="SMART" id="SM00331">
    <property type="entry name" value="PP2C_SIG"/>
    <property type="match status" value="1"/>
</dbReference>
<organism evidence="12 13">
    <name type="scientific">Dyella psychrodurans</name>
    <dbReference type="NCBI Taxonomy" id="1927960"/>
    <lineage>
        <taxon>Bacteria</taxon>
        <taxon>Pseudomonadati</taxon>
        <taxon>Pseudomonadota</taxon>
        <taxon>Gammaproteobacteria</taxon>
        <taxon>Lysobacterales</taxon>
        <taxon>Rhodanobacteraceae</taxon>
        <taxon>Dyella</taxon>
    </lineage>
</organism>
<dbReference type="CDD" id="cd12913">
    <property type="entry name" value="PDC1_MCP_like"/>
    <property type="match status" value="1"/>
</dbReference>
<dbReference type="Pfam" id="PF13581">
    <property type="entry name" value="HATPase_c_2"/>
    <property type="match status" value="1"/>
</dbReference>
<keyword evidence="8 10" id="KW-1133">Transmembrane helix</keyword>
<keyword evidence="13" id="KW-1185">Reference proteome</keyword>
<keyword evidence="9 10" id="KW-0472">Membrane</keyword>
<gene>
    <name evidence="12" type="ORF">DWU99_00410</name>
</gene>
<dbReference type="EMBL" id="QRBF01000001">
    <property type="protein sequence ID" value="RDS85774.1"/>
    <property type="molecule type" value="Genomic_DNA"/>
</dbReference>
<dbReference type="OrthoDB" id="9811749at2"/>
<comment type="subcellular location">
    <subcellularLocation>
        <location evidence="1">Cell membrane</location>
        <topology evidence="1">Multi-pass membrane protein</topology>
    </subcellularLocation>
</comment>
<evidence type="ECO:0000256" key="10">
    <source>
        <dbReference type="SAM" id="Phobius"/>
    </source>
</evidence>
<keyword evidence="6" id="KW-0418">Kinase</keyword>
<evidence type="ECO:0000256" key="5">
    <source>
        <dbReference type="ARBA" id="ARBA00022692"/>
    </source>
</evidence>
<sequence>MALRSIASKLALWVLLGTVTVLSVGGILLFQLVGHQILAQTHRESEALASDASNRIQERLDMVTNTDQVLAAIIGPRPVDAEPLLRDAISHNPDLSGLASAFVPGSAAALASGQSPFVSRTDDGSLTHRDLLKDPTPYWNASWFQAGLSCMNGCWQKPFYSQSRRRRLVSYSTAIVADGKAVGVLNADITLEWLQGILQDLDKPEGTNAFVVDQQGTFLANDTTELVGQHADAELLRTLNTHGAAAIRMLPSESNNADEPIWIYRAPIKGTNWQLGLTVPEAKIYAGVRHAFMATLIVGALALLILSLLMLVIIRRIITPLVVLTDRAEQVARGALDFALPATREHDEVGRLTHAFDRMRNELAMHIAELTRVAREQQRLASELEIAHQIQTALLPGPHYLDARCSNFELHAALQPARTVGGDLYTYFMLHDQRFCIMVGDVSDKGIPAALFMARAITLAKALAPRAQSPQQLLQLLNRELCRNNDGCMFVSLLCGFLDTVRGHLIMASAGHEPPVRWGREAPHLLQLETGPALGLDEEATYPAHRVRLQPGETLLMYTDGITEATNEALQLYGQERMLACLARYADTPDEDPVGGLVADVERFAAGYGQADDITVLALRWHHAGTERSASMLDITFAASMQDVFDTLERCDQTLEAAGIEDDVRDDVRLVLEELMVNMVQHGCLEQHQGNIGLHLTLADDAVLVELHHDGKPFDPLQSPPPALSGDCADAEELGGLGIHLVRAMASDLNYTHDEHGNHLQLRFVHANRPEQDHDLQPSQ</sequence>
<dbReference type="InterPro" id="IPR052016">
    <property type="entry name" value="Bact_Sigma-Reg"/>
</dbReference>
<evidence type="ECO:0000256" key="8">
    <source>
        <dbReference type="ARBA" id="ARBA00022989"/>
    </source>
</evidence>
<evidence type="ECO:0000256" key="1">
    <source>
        <dbReference type="ARBA" id="ARBA00004651"/>
    </source>
</evidence>
<dbReference type="PANTHER" id="PTHR43156">
    <property type="entry name" value="STAGE II SPORULATION PROTEIN E-RELATED"/>
    <property type="match status" value="1"/>
</dbReference>
<evidence type="ECO:0000259" key="11">
    <source>
        <dbReference type="PROSITE" id="PS50885"/>
    </source>
</evidence>
<keyword evidence="5 10" id="KW-0812">Transmembrane</keyword>
<dbReference type="Pfam" id="PF07228">
    <property type="entry name" value="SpoIIE"/>
    <property type="match status" value="1"/>
</dbReference>
<dbReference type="Proteomes" id="UP000255334">
    <property type="component" value="Unassembled WGS sequence"/>
</dbReference>
<feature type="domain" description="HAMP" evidence="11">
    <location>
        <begin position="315"/>
        <end position="368"/>
    </location>
</feature>
<dbReference type="InterPro" id="IPR003594">
    <property type="entry name" value="HATPase_dom"/>
</dbReference>
<dbReference type="InterPro" id="IPR033479">
    <property type="entry name" value="dCache_1"/>
</dbReference>
<evidence type="ECO:0000256" key="6">
    <source>
        <dbReference type="ARBA" id="ARBA00022777"/>
    </source>
</evidence>
<comment type="caution">
    <text evidence="12">The sequence shown here is derived from an EMBL/GenBank/DDBJ whole genome shotgun (WGS) entry which is preliminary data.</text>
</comment>
<reference evidence="12 13" key="1">
    <citation type="submission" date="2018-07" db="EMBL/GenBank/DDBJ databases">
        <title>Dyella monticola sp. nov. and Dyella psychrodurans sp. nov. isolated from monsoon evergreen broad-leaved forest soil of Dinghu Mountain, China.</title>
        <authorList>
            <person name="Gao Z."/>
            <person name="Qiu L."/>
        </authorList>
    </citation>
    <scope>NUCLEOTIDE SEQUENCE [LARGE SCALE GENOMIC DNA]</scope>
    <source>
        <strain evidence="12 13">4MSK11</strain>
    </source>
</reference>
<dbReference type="Gene3D" id="3.30.565.10">
    <property type="entry name" value="Histidine kinase-like ATPase, C-terminal domain"/>
    <property type="match status" value="1"/>
</dbReference>
<feature type="transmembrane region" description="Helical" evidence="10">
    <location>
        <begin position="12"/>
        <end position="33"/>
    </location>
</feature>
<evidence type="ECO:0000256" key="3">
    <source>
        <dbReference type="ARBA" id="ARBA00022553"/>
    </source>
</evidence>
<dbReference type="CDD" id="cd16936">
    <property type="entry name" value="HATPase_RsbW-like"/>
    <property type="match status" value="1"/>
</dbReference>
<dbReference type="PROSITE" id="PS50885">
    <property type="entry name" value="HAMP"/>
    <property type="match status" value="1"/>
</dbReference>
<dbReference type="InterPro" id="IPR003660">
    <property type="entry name" value="HAMP_dom"/>
</dbReference>
<dbReference type="InterPro" id="IPR001932">
    <property type="entry name" value="PPM-type_phosphatase-like_dom"/>
</dbReference>
<dbReference type="InterPro" id="IPR036457">
    <property type="entry name" value="PPM-type-like_dom_sf"/>
</dbReference>
<keyword evidence="3" id="KW-0597">Phosphoprotein</keyword>
<keyword evidence="7" id="KW-0378">Hydrolase</keyword>
<dbReference type="SUPFAM" id="SSF55874">
    <property type="entry name" value="ATPase domain of HSP90 chaperone/DNA topoisomerase II/histidine kinase"/>
    <property type="match status" value="1"/>
</dbReference>
<dbReference type="InterPro" id="IPR036890">
    <property type="entry name" value="HATPase_C_sf"/>
</dbReference>
<dbReference type="GO" id="GO:0016301">
    <property type="term" value="F:kinase activity"/>
    <property type="evidence" value="ECO:0007669"/>
    <property type="project" value="UniProtKB-KW"/>
</dbReference>
<keyword evidence="4" id="KW-0808">Transferase</keyword>
<dbReference type="Gene3D" id="3.60.40.10">
    <property type="entry name" value="PPM-type phosphatase domain"/>
    <property type="match status" value="1"/>
</dbReference>
<dbReference type="CDD" id="cd12912">
    <property type="entry name" value="PDC2_MCP_like"/>
    <property type="match status" value="1"/>
</dbReference>
<evidence type="ECO:0000313" key="13">
    <source>
        <dbReference type="Proteomes" id="UP000255334"/>
    </source>
</evidence>
<evidence type="ECO:0000256" key="9">
    <source>
        <dbReference type="ARBA" id="ARBA00023136"/>
    </source>
</evidence>
<protein>
    <submittedName>
        <fullName evidence="12">HAMP domain-containing protein</fullName>
    </submittedName>
</protein>
<dbReference type="GO" id="GO:0005886">
    <property type="term" value="C:plasma membrane"/>
    <property type="evidence" value="ECO:0007669"/>
    <property type="project" value="UniProtKB-SubCell"/>
</dbReference>
<name>A0A370XBH8_9GAMM</name>
<dbReference type="AlphaFoldDB" id="A0A370XBH8"/>
<evidence type="ECO:0000256" key="4">
    <source>
        <dbReference type="ARBA" id="ARBA00022679"/>
    </source>
</evidence>
<evidence type="ECO:0000313" key="12">
    <source>
        <dbReference type="EMBL" id="RDS85774.1"/>
    </source>
</evidence>
<dbReference type="Gene3D" id="3.30.450.20">
    <property type="entry name" value="PAS domain"/>
    <property type="match status" value="2"/>
</dbReference>
<dbReference type="Pfam" id="PF00672">
    <property type="entry name" value="HAMP"/>
    <property type="match status" value="1"/>
</dbReference>
<dbReference type="Gene3D" id="6.10.340.10">
    <property type="match status" value="1"/>
</dbReference>
<dbReference type="SMART" id="SM00304">
    <property type="entry name" value="HAMP"/>
    <property type="match status" value="1"/>
</dbReference>
<dbReference type="GO" id="GO:0007165">
    <property type="term" value="P:signal transduction"/>
    <property type="evidence" value="ECO:0007669"/>
    <property type="project" value="InterPro"/>
</dbReference>
<evidence type="ECO:0000256" key="7">
    <source>
        <dbReference type="ARBA" id="ARBA00022801"/>
    </source>
</evidence>
<dbReference type="SUPFAM" id="SSF158472">
    <property type="entry name" value="HAMP domain-like"/>
    <property type="match status" value="1"/>
</dbReference>
<keyword evidence="2" id="KW-1003">Cell membrane</keyword>